<keyword evidence="5" id="KW-1185">Reference proteome</keyword>
<dbReference type="SMART" id="SM00343">
    <property type="entry name" value="ZnF_C2HC"/>
    <property type="match status" value="1"/>
</dbReference>
<dbReference type="InterPro" id="IPR001878">
    <property type="entry name" value="Znf_CCHC"/>
</dbReference>
<protein>
    <recommendedName>
        <fullName evidence="3">CCHC-type domain-containing protein</fullName>
    </recommendedName>
</protein>
<dbReference type="AlphaFoldDB" id="A0AAQ3PQ78"/>
<evidence type="ECO:0000256" key="2">
    <source>
        <dbReference type="SAM" id="MobiDB-lite"/>
    </source>
</evidence>
<feature type="compositionally biased region" description="Basic and acidic residues" evidence="2">
    <location>
        <begin position="311"/>
        <end position="330"/>
    </location>
</feature>
<name>A0AAQ3PQ78_PASNO</name>
<feature type="domain" description="CCHC-type" evidence="3">
    <location>
        <begin position="286"/>
        <end position="302"/>
    </location>
</feature>
<dbReference type="SUPFAM" id="SSF57756">
    <property type="entry name" value="Retrovirus zinc finger-like domains"/>
    <property type="match status" value="1"/>
</dbReference>
<evidence type="ECO:0000259" key="3">
    <source>
        <dbReference type="PROSITE" id="PS50158"/>
    </source>
</evidence>
<dbReference type="InterPro" id="IPR036875">
    <property type="entry name" value="Znf_CCHC_sf"/>
</dbReference>
<dbReference type="PANTHER" id="PTHR34676:SF28">
    <property type="entry name" value="ZINC FINGER, CCHC-TYPE, RIBONUCLEASE H-LIKE DOMAIN, GAG-PRE-INTEGRASE DOMAIN PROTEIN-RELATED"/>
    <property type="match status" value="1"/>
</dbReference>
<organism evidence="4 5">
    <name type="scientific">Paspalum notatum var. saurae</name>
    <dbReference type="NCBI Taxonomy" id="547442"/>
    <lineage>
        <taxon>Eukaryota</taxon>
        <taxon>Viridiplantae</taxon>
        <taxon>Streptophyta</taxon>
        <taxon>Embryophyta</taxon>
        <taxon>Tracheophyta</taxon>
        <taxon>Spermatophyta</taxon>
        <taxon>Magnoliopsida</taxon>
        <taxon>Liliopsida</taxon>
        <taxon>Poales</taxon>
        <taxon>Poaceae</taxon>
        <taxon>PACMAD clade</taxon>
        <taxon>Panicoideae</taxon>
        <taxon>Andropogonodae</taxon>
        <taxon>Paspaleae</taxon>
        <taxon>Paspalinae</taxon>
        <taxon>Paspalum</taxon>
    </lineage>
</organism>
<proteinExistence type="predicted"/>
<sequence>MGQVRPRRRFSKVSRFLTSKPGLQRRIGLLATWRTSEDCVEAKKIKSSSWSSVPDISALSSKFRRVRVRSSLQIKREVFNHRTVRWLTTHRTDIVAQHEANAKAVNFLFSGLGPMDYERVSHLKTAREIWSLLSAHYEGSATIKARLVETYRREYENFVQKPGESVDDLFGRFQSIINKLRVNFAPAALPYTDHQQAVKLLYALGRKIWKIKVNSIIESAGYDTIGVEALYSKLKAIEVDYKMRDSLACTEEQLATLGDDELCLVSSRFQRAYDNRMSKKRGERPKCFECGEVGHFIAECPNKKDYYKKGKSYSRDSDKYHPGKASFDKHRSSKHGSGKRPFGKKNFQKAFKSYQMDNRKRDKAFFA</sequence>
<feature type="region of interest" description="Disordered" evidence="2">
    <location>
        <begin position="311"/>
        <end position="347"/>
    </location>
</feature>
<keyword evidence="1" id="KW-0479">Metal-binding</keyword>
<evidence type="ECO:0000313" key="5">
    <source>
        <dbReference type="Proteomes" id="UP001341281"/>
    </source>
</evidence>
<feature type="compositionally biased region" description="Basic residues" evidence="2">
    <location>
        <begin position="331"/>
        <end position="347"/>
    </location>
</feature>
<reference evidence="4 5" key="1">
    <citation type="submission" date="2024-02" db="EMBL/GenBank/DDBJ databases">
        <title>High-quality chromosome-scale genome assembly of Pensacola bahiagrass (Paspalum notatum Flugge var. saurae).</title>
        <authorList>
            <person name="Vega J.M."/>
            <person name="Podio M."/>
            <person name="Orjuela J."/>
            <person name="Siena L.A."/>
            <person name="Pessino S.C."/>
            <person name="Combes M.C."/>
            <person name="Mariac C."/>
            <person name="Albertini E."/>
            <person name="Pupilli F."/>
            <person name="Ortiz J.P.A."/>
            <person name="Leblanc O."/>
        </authorList>
    </citation>
    <scope>NUCLEOTIDE SEQUENCE [LARGE SCALE GENOMIC DNA]</scope>
    <source>
        <strain evidence="4">R1</strain>
        <tissue evidence="4">Leaf</tissue>
    </source>
</reference>
<gene>
    <name evidence="4" type="ORF">U9M48_002971</name>
</gene>
<keyword evidence="1" id="KW-0863">Zinc-finger</keyword>
<dbReference type="Gene3D" id="4.10.60.10">
    <property type="entry name" value="Zinc finger, CCHC-type"/>
    <property type="match status" value="1"/>
</dbReference>
<dbReference type="PANTHER" id="PTHR34676">
    <property type="entry name" value="DUF4219 DOMAIN-CONTAINING PROTEIN-RELATED"/>
    <property type="match status" value="1"/>
</dbReference>
<dbReference type="GO" id="GO:0008270">
    <property type="term" value="F:zinc ion binding"/>
    <property type="evidence" value="ECO:0007669"/>
    <property type="project" value="UniProtKB-KW"/>
</dbReference>
<dbReference type="PROSITE" id="PS50158">
    <property type="entry name" value="ZF_CCHC"/>
    <property type="match status" value="1"/>
</dbReference>
<evidence type="ECO:0000256" key="1">
    <source>
        <dbReference type="PROSITE-ProRule" id="PRU00047"/>
    </source>
</evidence>
<dbReference type="EMBL" id="CP144745">
    <property type="protein sequence ID" value="WVZ51868.1"/>
    <property type="molecule type" value="Genomic_DNA"/>
</dbReference>
<evidence type="ECO:0000313" key="4">
    <source>
        <dbReference type="EMBL" id="WVZ51868.1"/>
    </source>
</evidence>
<dbReference type="Pfam" id="PF14223">
    <property type="entry name" value="Retrotran_gag_2"/>
    <property type="match status" value="1"/>
</dbReference>
<keyword evidence="1" id="KW-0862">Zinc</keyword>
<dbReference type="Pfam" id="PF00098">
    <property type="entry name" value="zf-CCHC"/>
    <property type="match status" value="1"/>
</dbReference>
<dbReference type="GO" id="GO:0003676">
    <property type="term" value="F:nucleic acid binding"/>
    <property type="evidence" value="ECO:0007669"/>
    <property type="project" value="InterPro"/>
</dbReference>
<accession>A0AAQ3PQ78</accession>
<dbReference type="Proteomes" id="UP001341281">
    <property type="component" value="Chromosome 01"/>
</dbReference>